<dbReference type="GO" id="GO:0043190">
    <property type="term" value="C:ATP-binding cassette (ABC) transporter complex"/>
    <property type="evidence" value="ECO:0007669"/>
    <property type="project" value="InterPro"/>
</dbReference>
<feature type="chain" id="PRO_5039048406" description="Phosphate-binding protein" evidence="6">
    <location>
        <begin position="25"/>
        <end position="365"/>
    </location>
</feature>
<dbReference type="InterPro" id="IPR024370">
    <property type="entry name" value="PBP_domain"/>
</dbReference>
<evidence type="ECO:0000256" key="3">
    <source>
        <dbReference type="ARBA" id="ARBA00022592"/>
    </source>
</evidence>
<dbReference type="PIRSF" id="PIRSF002756">
    <property type="entry name" value="PstS"/>
    <property type="match status" value="1"/>
</dbReference>
<gene>
    <name evidence="8" type="ORF">BHD05_05395</name>
</gene>
<dbReference type="PANTHER" id="PTHR42996:SF1">
    <property type="entry name" value="PHOSPHATE-BINDING PROTEIN PSTS"/>
    <property type="match status" value="1"/>
</dbReference>
<dbReference type="KEGG" id="mant:BHD05_05395"/>
<dbReference type="OrthoDB" id="9801510at2"/>
<dbReference type="GO" id="GO:0042301">
    <property type="term" value="F:phosphate ion binding"/>
    <property type="evidence" value="ECO:0007669"/>
    <property type="project" value="InterPro"/>
</dbReference>
<feature type="signal peptide" evidence="6">
    <location>
        <begin position="1"/>
        <end position="24"/>
    </location>
</feature>
<evidence type="ECO:0000256" key="4">
    <source>
        <dbReference type="PIRNR" id="PIRNR002756"/>
    </source>
</evidence>
<evidence type="ECO:0000256" key="6">
    <source>
        <dbReference type="SAM" id="SignalP"/>
    </source>
</evidence>
<dbReference type="EMBL" id="CP017146">
    <property type="protein sequence ID" value="QHO69169.1"/>
    <property type="molecule type" value="Genomic_DNA"/>
</dbReference>
<feature type="binding site" evidence="5">
    <location>
        <position position="80"/>
    </location>
    <ligand>
        <name>phosphate</name>
        <dbReference type="ChEBI" id="CHEBI:43474"/>
    </ligand>
</feature>
<dbReference type="PANTHER" id="PTHR42996">
    <property type="entry name" value="PHOSPHATE-BINDING PROTEIN PSTS"/>
    <property type="match status" value="1"/>
</dbReference>
<comment type="similarity">
    <text evidence="1 4">Belongs to the PstS family.</text>
</comment>
<keyword evidence="2 4" id="KW-0813">Transport</keyword>
<keyword evidence="6" id="KW-0732">Signal</keyword>
<dbReference type="Gene3D" id="3.40.190.10">
    <property type="entry name" value="Periplasmic binding protein-like II"/>
    <property type="match status" value="2"/>
</dbReference>
<evidence type="ECO:0000259" key="7">
    <source>
        <dbReference type="Pfam" id="PF12849"/>
    </source>
</evidence>
<sequence length="365" mass="37191">MNSTRFGRAAVIAIAGTILLSSCASNEGGTTDTETDTGSEFTGTLVGAGSSAVGAAQQTWIAEYQMANEGVTINYDPSGSGAGRETFLAGGSGFAGTDRAFNDEEVAAGGFASCAPDSGIVQLPLYVSPIAVIFNLDGIDSLNLDPATIAGIFSGEIASWDAPEIAALNEGAELPSTTITAVHRSDDSGTTENFTDYLAATAPDVWTYEADGVWPIESGEAAQGTSGVVDAVTNGTGTIGYADASRAGDLGTVAVQVGDEFVEYSPEAAAAIVDASPFIEGRPDFDLSINLDRTSDAAGVYPIVLVAYLVGCETYLDSEQGALVKDYFTYMASSEGQAVAAADAGSAPISDTLFEKVTAAIDIMS</sequence>
<dbReference type="RefSeq" id="WP_161885530.1">
    <property type="nucleotide sequence ID" value="NZ_CP017146.1"/>
</dbReference>
<organism evidence="8 9">
    <name type="scientific">Marisediminicola antarctica</name>
    <dbReference type="NCBI Taxonomy" id="674079"/>
    <lineage>
        <taxon>Bacteria</taxon>
        <taxon>Bacillati</taxon>
        <taxon>Actinomycetota</taxon>
        <taxon>Actinomycetes</taxon>
        <taxon>Micrococcales</taxon>
        <taxon>Microbacteriaceae</taxon>
        <taxon>Marisediminicola</taxon>
    </lineage>
</organism>
<name>A0A7L5ALJ1_9MICO</name>
<protein>
    <recommendedName>
        <fullName evidence="4">Phosphate-binding protein</fullName>
    </recommendedName>
</protein>
<dbReference type="InterPro" id="IPR005673">
    <property type="entry name" value="ABC_phos-bd_PstS"/>
</dbReference>
<proteinExistence type="inferred from homology"/>
<reference evidence="8 9" key="1">
    <citation type="submission" date="2016-09" db="EMBL/GenBank/DDBJ databases">
        <title>Complete genome sequence of microbes from the polar regions.</title>
        <authorList>
            <person name="Liao L."/>
            <person name="Chen B."/>
        </authorList>
    </citation>
    <scope>NUCLEOTIDE SEQUENCE [LARGE SCALE GENOMIC DNA]</scope>
    <source>
        <strain evidence="8 9">ZS314</strain>
    </source>
</reference>
<feature type="domain" description="PBP" evidence="7">
    <location>
        <begin position="42"/>
        <end position="335"/>
    </location>
</feature>
<feature type="binding site" evidence="5">
    <location>
        <begin position="50"/>
        <end position="52"/>
    </location>
    <ligand>
        <name>phosphate</name>
        <dbReference type="ChEBI" id="CHEBI:43474"/>
    </ligand>
</feature>
<keyword evidence="3 4" id="KW-0592">Phosphate transport</keyword>
<feature type="binding site" evidence="5">
    <location>
        <position position="98"/>
    </location>
    <ligand>
        <name>phosphate</name>
        <dbReference type="ChEBI" id="CHEBI:43474"/>
    </ligand>
</feature>
<dbReference type="GO" id="GO:0035435">
    <property type="term" value="P:phosphate ion transmembrane transport"/>
    <property type="evidence" value="ECO:0007669"/>
    <property type="project" value="InterPro"/>
</dbReference>
<dbReference type="Pfam" id="PF12849">
    <property type="entry name" value="PBP_like_2"/>
    <property type="match status" value="1"/>
</dbReference>
<dbReference type="SUPFAM" id="SSF53850">
    <property type="entry name" value="Periplasmic binding protein-like II"/>
    <property type="match status" value="1"/>
</dbReference>
<keyword evidence="9" id="KW-1185">Reference proteome</keyword>
<evidence type="ECO:0000256" key="5">
    <source>
        <dbReference type="PIRSR" id="PIRSR002756-1"/>
    </source>
</evidence>
<feature type="binding site" evidence="5">
    <location>
        <begin position="188"/>
        <end position="190"/>
    </location>
    <ligand>
        <name>phosphate</name>
        <dbReference type="ChEBI" id="CHEBI:43474"/>
    </ligand>
</feature>
<dbReference type="CDD" id="cd13565">
    <property type="entry name" value="PBP2_PstS"/>
    <property type="match status" value="1"/>
</dbReference>
<evidence type="ECO:0000256" key="2">
    <source>
        <dbReference type="ARBA" id="ARBA00022448"/>
    </source>
</evidence>
<evidence type="ECO:0000313" key="9">
    <source>
        <dbReference type="Proteomes" id="UP000464507"/>
    </source>
</evidence>
<dbReference type="InterPro" id="IPR050962">
    <property type="entry name" value="Phosphate-bind_PstS"/>
</dbReference>
<dbReference type="Proteomes" id="UP000464507">
    <property type="component" value="Chromosome"/>
</dbReference>
<evidence type="ECO:0000256" key="1">
    <source>
        <dbReference type="ARBA" id="ARBA00008725"/>
    </source>
</evidence>
<accession>A0A7L5ALJ1</accession>
<evidence type="ECO:0000313" key="8">
    <source>
        <dbReference type="EMBL" id="QHO69169.1"/>
    </source>
</evidence>
<dbReference type="AlphaFoldDB" id="A0A7L5ALJ1"/>
<dbReference type="PROSITE" id="PS51257">
    <property type="entry name" value="PROKAR_LIPOPROTEIN"/>
    <property type="match status" value="1"/>
</dbReference>